<reference evidence="1 2" key="1">
    <citation type="journal article" date="2019" name="Nat. Ecol. Evol.">
        <title>Megaphylogeny resolves global patterns of mushroom evolution.</title>
        <authorList>
            <person name="Varga T."/>
            <person name="Krizsan K."/>
            <person name="Foldi C."/>
            <person name="Dima B."/>
            <person name="Sanchez-Garcia M."/>
            <person name="Sanchez-Ramirez S."/>
            <person name="Szollosi G.J."/>
            <person name="Szarkandi J.G."/>
            <person name="Papp V."/>
            <person name="Albert L."/>
            <person name="Andreopoulos W."/>
            <person name="Angelini C."/>
            <person name="Antonin V."/>
            <person name="Barry K.W."/>
            <person name="Bougher N.L."/>
            <person name="Buchanan P."/>
            <person name="Buyck B."/>
            <person name="Bense V."/>
            <person name="Catcheside P."/>
            <person name="Chovatia M."/>
            <person name="Cooper J."/>
            <person name="Damon W."/>
            <person name="Desjardin D."/>
            <person name="Finy P."/>
            <person name="Geml J."/>
            <person name="Haridas S."/>
            <person name="Hughes K."/>
            <person name="Justo A."/>
            <person name="Karasinski D."/>
            <person name="Kautmanova I."/>
            <person name="Kiss B."/>
            <person name="Kocsube S."/>
            <person name="Kotiranta H."/>
            <person name="LaButti K.M."/>
            <person name="Lechner B.E."/>
            <person name="Liimatainen K."/>
            <person name="Lipzen A."/>
            <person name="Lukacs Z."/>
            <person name="Mihaltcheva S."/>
            <person name="Morgado L.N."/>
            <person name="Niskanen T."/>
            <person name="Noordeloos M.E."/>
            <person name="Ohm R.A."/>
            <person name="Ortiz-Santana B."/>
            <person name="Ovrebo C."/>
            <person name="Racz N."/>
            <person name="Riley R."/>
            <person name="Savchenko A."/>
            <person name="Shiryaev A."/>
            <person name="Soop K."/>
            <person name="Spirin V."/>
            <person name="Szebenyi C."/>
            <person name="Tomsovsky M."/>
            <person name="Tulloss R.E."/>
            <person name="Uehling J."/>
            <person name="Grigoriev I.V."/>
            <person name="Vagvolgyi C."/>
            <person name="Papp T."/>
            <person name="Martin F.M."/>
            <person name="Miettinen O."/>
            <person name="Hibbett D.S."/>
            <person name="Nagy L.G."/>
        </authorList>
    </citation>
    <scope>NUCLEOTIDE SEQUENCE [LARGE SCALE GENOMIC DNA]</scope>
    <source>
        <strain evidence="1 2">NL-1719</strain>
    </source>
</reference>
<proteinExistence type="predicted"/>
<protein>
    <submittedName>
        <fullName evidence="1">Uncharacterized protein</fullName>
    </submittedName>
</protein>
<gene>
    <name evidence="1" type="ORF">BDN72DRAFT_907485</name>
</gene>
<name>A0ACD2ZYS0_9AGAR</name>
<evidence type="ECO:0000313" key="2">
    <source>
        <dbReference type="Proteomes" id="UP000308600"/>
    </source>
</evidence>
<evidence type="ECO:0000313" key="1">
    <source>
        <dbReference type="EMBL" id="TFK57802.1"/>
    </source>
</evidence>
<sequence>KTPRPSTPASASTSATAVGSVETIKGERQSKRFRERTLKGRVYDDIVKDADKRRQFLASDGPDSDEGDGRDDSDILSSGASRLVQVGRRTGTLEKAKKRFEKARREPVPFNLNASTGPASATSANPPSRPVPRPIFRIPYTWDTFPEEYSEDEDDLPWPVFSQNASPPECLTSSPKTDSPDSLVTPVKIQSVVANPPNPPDQESSDAPVSGYESGPLPHITTASIPCPSTPPIRERALVLPRATFYGYNGWGGLDASSTCISYCDLQRLVKAEDME</sequence>
<accession>A0ACD2ZYS0</accession>
<dbReference type="Proteomes" id="UP000308600">
    <property type="component" value="Unassembled WGS sequence"/>
</dbReference>
<dbReference type="EMBL" id="ML210043">
    <property type="protein sequence ID" value="TFK57802.1"/>
    <property type="molecule type" value="Genomic_DNA"/>
</dbReference>
<organism evidence="1 2">
    <name type="scientific">Pluteus cervinus</name>
    <dbReference type="NCBI Taxonomy" id="181527"/>
    <lineage>
        <taxon>Eukaryota</taxon>
        <taxon>Fungi</taxon>
        <taxon>Dikarya</taxon>
        <taxon>Basidiomycota</taxon>
        <taxon>Agaricomycotina</taxon>
        <taxon>Agaricomycetes</taxon>
        <taxon>Agaricomycetidae</taxon>
        <taxon>Agaricales</taxon>
        <taxon>Pluteineae</taxon>
        <taxon>Pluteaceae</taxon>
        <taxon>Pluteus</taxon>
    </lineage>
</organism>
<keyword evidence="2" id="KW-1185">Reference proteome</keyword>
<feature type="non-terminal residue" evidence="1">
    <location>
        <position position="1"/>
    </location>
</feature>